<evidence type="ECO:0000256" key="5">
    <source>
        <dbReference type="ARBA" id="ARBA00023136"/>
    </source>
</evidence>
<dbReference type="PANTHER" id="PTHR39087">
    <property type="entry name" value="UPF0104 MEMBRANE PROTEIN MJ1595"/>
    <property type="match status" value="1"/>
</dbReference>
<comment type="caution">
    <text evidence="7">The sequence shown here is derived from an EMBL/GenBank/DDBJ whole genome shotgun (WGS) entry which is preliminary data.</text>
</comment>
<dbReference type="RefSeq" id="WP_223926369.1">
    <property type="nucleotide sequence ID" value="NZ_BPTU01000001.1"/>
</dbReference>
<evidence type="ECO:0000256" key="1">
    <source>
        <dbReference type="ARBA" id="ARBA00004651"/>
    </source>
</evidence>
<dbReference type="EMBL" id="BPUB01000001">
    <property type="protein sequence ID" value="GJG58337.1"/>
    <property type="molecule type" value="Genomic_DNA"/>
</dbReference>
<organism evidence="7 8">
    <name type="scientific">Prevotella lacticifex</name>
    <dbReference type="NCBI Taxonomy" id="2854755"/>
    <lineage>
        <taxon>Bacteria</taxon>
        <taxon>Pseudomonadati</taxon>
        <taxon>Bacteroidota</taxon>
        <taxon>Bacteroidia</taxon>
        <taxon>Bacteroidales</taxon>
        <taxon>Prevotellaceae</taxon>
        <taxon>Prevotella</taxon>
    </lineage>
</organism>
<dbReference type="GeneID" id="72467633"/>
<keyword evidence="5 6" id="KW-0472">Membrane</keyword>
<protein>
    <submittedName>
        <fullName evidence="7">Dolichol-P-glucose synthetase</fullName>
    </submittedName>
</protein>
<sequence>MNTKKTVRNSLKIALPLILGGAILYWMYRDFDFSSISDVLLHDMDWTWMILSFPFGILAMVFRGLRWRQTLRPVGEDARASVCVNSIFLSYAVSLIIPRVGEFARCGVLTKHEHTDFAKALGTVVTERAVDMVLMLIMTAAALLLQVKVFGSFFSKTGTRLDDILNTFSTTGWIVTIVCGIAAVALIYILLRQLSFYNRIKEAVHNIWLGIISIKDVDSVPLFLFYSIGIWVCYFLHFYLTFFCFDFTSHLGITCATVCFVVGTIAVIVPTPNGAGPWHFSVKTMLALYGVAATNALYFVLIVHTVQTLLIIVMGIYAWIRLAFISPADKTAAGTTDATAAATATERKKN</sequence>
<dbReference type="NCBIfam" id="TIGR00374">
    <property type="entry name" value="flippase-like domain"/>
    <property type="match status" value="1"/>
</dbReference>
<keyword evidence="8" id="KW-1185">Reference proteome</keyword>
<feature type="transmembrane region" description="Helical" evidence="6">
    <location>
        <begin position="172"/>
        <end position="191"/>
    </location>
</feature>
<evidence type="ECO:0000256" key="3">
    <source>
        <dbReference type="ARBA" id="ARBA00022692"/>
    </source>
</evidence>
<evidence type="ECO:0000313" key="7">
    <source>
        <dbReference type="EMBL" id="GJG58337.1"/>
    </source>
</evidence>
<evidence type="ECO:0000256" key="4">
    <source>
        <dbReference type="ARBA" id="ARBA00022989"/>
    </source>
</evidence>
<name>A0A9R1C990_9BACT</name>
<keyword evidence="3 6" id="KW-0812">Transmembrane</keyword>
<gene>
    <name evidence="7" type="ORF">PRLR5076_11880</name>
</gene>
<dbReference type="Proteomes" id="UP000825483">
    <property type="component" value="Unassembled WGS sequence"/>
</dbReference>
<feature type="transmembrane region" description="Helical" evidence="6">
    <location>
        <begin position="132"/>
        <end position="151"/>
    </location>
</feature>
<feature type="transmembrane region" description="Helical" evidence="6">
    <location>
        <begin position="296"/>
        <end position="320"/>
    </location>
</feature>
<feature type="transmembrane region" description="Helical" evidence="6">
    <location>
        <begin position="48"/>
        <end position="66"/>
    </location>
</feature>
<evidence type="ECO:0000256" key="6">
    <source>
        <dbReference type="SAM" id="Phobius"/>
    </source>
</evidence>
<accession>A0A9R1C990</accession>
<evidence type="ECO:0000313" key="8">
    <source>
        <dbReference type="Proteomes" id="UP000825483"/>
    </source>
</evidence>
<reference evidence="7" key="1">
    <citation type="journal article" date="2022" name="Int. J. Syst. Evol. Microbiol.">
        <title>Prevotella lacticifex sp. nov., isolated from the rumen of cows.</title>
        <authorList>
            <person name="Shinkai T."/>
            <person name="Ikeyama N."/>
            <person name="Kumagai M."/>
            <person name="Ohmori H."/>
            <person name="Sakamoto M."/>
            <person name="Ohkuma M."/>
            <person name="Mitsumori M."/>
        </authorList>
    </citation>
    <scope>NUCLEOTIDE SEQUENCE</scope>
    <source>
        <strain evidence="7">R5076</strain>
    </source>
</reference>
<proteinExistence type="predicted"/>
<dbReference type="AlphaFoldDB" id="A0A9R1C990"/>
<feature type="transmembrane region" description="Helical" evidence="6">
    <location>
        <begin position="223"/>
        <end position="244"/>
    </location>
</feature>
<dbReference type="PANTHER" id="PTHR39087:SF2">
    <property type="entry name" value="UPF0104 MEMBRANE PROTEIN MJ1595"/>
    <property type="match status" value="1"/>
</dbReference>
<keyword evidence="2" id="KW-1003">Cell membrane</keyword>
<feature type="transmembrane region" description="Helical" evidence="6">
    <location>
        <begin position="12"/>
        <end position="28"/>
    </location>
</feature>
<comment type="subcellular location">
    <subcellularLocation>
        <location evidence="1">Cell membrane</location>
        <topology evidence="1">Multi-pass membrane protein</topology>
    </subcellularLocation>
</comment>
<feature type="transmembrane region" description="Helical" evidence="6">
    <location>
        <begin position="251"/>
        <end position="269"/>
    </location>
</feature>
<evidence type="ECO:0000256" key="2">
    <source>
        <dbReference type="ARBA" id="ARBA00022475"/>
    </source>
</evidence>
<dbReference type="InterPro" id="IPR022791">
    <property type="entry name" value="L-PG_synthase/AglD"/>
</dbReference>
<dbReference type="GO" id="GO:0005886">
    <property type="term" value="C:plasma membrane"/>
    <property type="evidence" value="ECO:0007669"/>
    <property type="project" value="UniProtKB-SubCell"/>
</dbReference>
<keyword evidence="4 6" id="KW-1133">Transmembrane helix</keyword>
<dbReference type="Pfam" id="PF03706">
    <property type="entry name" value="LPG_synthase_TM"/>
    <property type="match status" value="1"/>
</dbReference>